<dbReference type="EMBL" id="JAAZON010000046">
    <property type="protein sequence ID" value="NMC61772.1"/>
    <property type="molecule type" value="Genomic_DNA"/>
</dbReference>
<dbReference type="AlphaFoldDB" id="A0A7X9FP89"/>
<name>A0A7X9FP89_9DELT</name>
<comment type="caution">
    <text evidence="1">The sequence shown here is derived from an EMBL/GenBank/DDBJ whole genome shotgun (WGS) entry which is preliminary data.</text>
</comment>
<reference evidence="1 2" key="1">
    <citation type="journal article" date="2020" name="Biotechnol. Biofuels">
        <title>New insights from the biogas microbiome by comprehensive genome-resolved metagenomics of nearly 1600 species originating from multiple anaerobic digesters.</title>
        <authorList>
            <person name="Campanaro S."/>
            <person name="Treu L."/>
            <person name="Rodriguez-R L.M."/>
            <person name="Kovalovszki A."/>
            <person name="Ziels R.M."/>
            <person name="Maus I."/>
            <person name="Zhu X."/>
            <person name="Kougias P.G."/>
            <person name="Basile A."/>
            <person name="Luo G."/>
            <person name="Schluter A."/>
            <person name="Konstantinidis K.T."/>
            <person name="Angelidaki I."/>
        </authorList>
    </citation>
    <scope>NUCLEOTIDE SEQUENCE [LARGE SCALE GENOMIC DNA]</scope>
    <source>
        <strain evidence="1">AS27yjCOA_65</strain>
    </source>
</reference>
<evidence type="ECO:0000313" key="2">
    <source>
        <dbReference type="Proteomes" id="UP000524246"/>
    </source>
</evidence>
<evidence type="ECO:0000313" key="1">
    <source>
        <dbReference type="EMBL" id="NMC61772.1"/>
    </source>
</evidence>
<sequence>MTKNVQLRQKYSHLKTSLAQQSFSRAEYTEQKGRWIEQVLGEVSKD</sequence>
<dbReference type="InterPro" id="IPR043519">
    <property type="entry name" value="NT_sf"/>
</dbReference>
<protein>
    <submittedName>
        <fullName evidence="1">GrpB family protein</fullName>
    </submittedName>
</protein>
<gene>
    <name evidence="1" type="ORF">GYA55_01245</name>
</gene>
<accession>A0A7X9FP89</accession>
<organism evidence="1 2">
    <name type="scientific">SAR324 cluster bacterium</name>
    <dbReference type="NCBI Taxonomy" id="2024889"/>
    <lineage>
        <taxon>Bacteria</taxon>
        <taxon>Deltaproteobacteria</taxon>
        <taxon>SAR324 cluster</taxon>
    </lineage>
</organism>
<proteinExistence type="predicted"/>
<dbReference type="Proteomes" id="UP000524246">
    <property type="component" value="Unassembled WGS sequence"/>
</dbReference>
<dbReference type="Gene3D" id="3.30.460.10">
    <property type="entry name" value="Beta Polymerase, domain 2"/>
    <property type="match status" value="1"/>
</dbReference>